<protein>
    <recommendedName>
        <fullName evidence="3">DUF317 domain-containing protein</fullName>
    </recommendedName>
</protein>
<evidence type="ECO:0000313" key="2">
    <source>
        <dbReference type="Proteomes" id="UP001183414"/>
    </source>
</evidence>
<evidence type="ECO:0008006" key="3">
    <source>
        <dbReference type="Google" id="ProtNLM"/>
    </source>
</evidence>
<dbReference type="EMBL" id="JAVREQ010000001">
    <property type="protein sequence ID" value="MDT0377262.1"/>
    <property type="molecule type" value="Genomic_DNA"/>
</dbReference>
<name>A0ABU2NJW2_9ACTN</name>
<evidence type="ECO:0000313" key="1">
    <source>
        <dbReference type="EMBL" id="MDT0377262.1"/>
    </source>
</evidence>
<sequence length="94" mass="9894">MAALPRAIPAHALTALTDTLAAHGAHLGPRKAGTRLTHTVQHDGTTWELTYLGPLGGDPAWRLAGPGCQHGLLTDAHEAADHITRNTATKEPRP</sequence>
<comment type="caution">
    <text evidence="1">The sequence shown here is derived from an EMBL/GenBank/DDBJ whole genome shotgun (WGS) entry which is preliminary data.</text>
</comment>
<gene>
    <name evidence="1" type="ORF">RM572_00535</name>
</gene>
<accession>A0ABU2NJW2</accession>
<proteinExistence type="predicted"/>
<dbReference type="RefSeq" id="WP_311671267.1">
    <property type="nucleotide sequence ID" value="NZ_JAVREQ010000001.1"/>
</dbReference>
<organism evidence="1 2">
    <name type="scientific">Streptomyces hazeniae</name>
    <dbReference type="NCBI Taxonomy" id="3075538"/>
    <lineage>
        <taxon>Bacteria</taxon>
        <taxon>Bacillati</taxon>
        <taxon>Actinomycetota</taxon>
        <taxon>Actinomycetes</taxon>
        <taxon>Kitasatosporales</taxon>
        <taxon>Streptomycetaceae</taxon>
        <taxon>Streptomyces</taxon>
    </lineage>
</organism>
<keyword evidence="2" id="KW-1185">Reference proteome</keyword>
<reference evidence="2" key="1">
    <citation type="submission" date="2023-07" db="EMBL/GenBank/DDBJ databases">
        <title>30 novel species of actinomycetes from the DSMZ collection.</title>
        <authorList>
            <person name="Nouioui I."/>
        </authorList>
    </citation>
    <scope>NUCLEOTIDE SEQUENCE [LARGE SCALE GENOMIC DNA]</scope>
    <source>
        <strain evidence="2">DSM 42041</strain>
    </source>
</reference>
<dbReference type="Proteomes" id="UP001183414">
    <property type="component" value="Unassembled WGS sequence"/>
</dbReference>